<accession>A0AA35R4Z9</accession>
<dbReference type="EMBL" id="CASHTH010000564">
    <property type="protein sequence ID" value="CAI8004480.1"/>
    <property type="molecule type" value="Genomic_DNA"/>
</dbReference>
<sequence>MSPSLLVEDQTLNSIQELLDEIAEFSAQDEDFINSNMPIQEIVFRTMLLRGNKPILLSELHHEITERWATPVRPINVSLKNLERVLDSDNYYGFAQVE</sequence>
<gene>
    <name evidence="1" type="ORF">GBAR_LOCUS3937</name>
</gene>
<evidence type="ECO:0000313" key="2">
    <source>
        <dbReference type="Proteomes" id="UP001174909"/>
    </source>
</evidence>
<dbReference type="AlphaFoldDB" id="A0AA35R4Z9"/>
<proteinExistence type="predicted"/>
<organism evidence="1 2">
    <name type="scientific">Geodia barretti</name>
    <name type="common">Barrett's horny sponge</name>
    <dbReference type="NCBI Taxonomy" id="519541"/>
    <lineage>
        <taxon>Eukaryota</taxon>
        <taxon>Metazoa</taxon>
        <taxon>Porifera</taxon>
        <taxon>Demospongiae</taxon>
        <taxon>Heteroscleromorpha</taxon>
        <taxon>Tetractinellida</taxon>
        <taxon>Astrophorina</taxon>
        <taxon>Geodiidae</taxon>
        <taxon>Geodia</taxon>
    </lineage>
</organism>
<dbReference type="Proteomes" id="UP001174909">
    <property type="component" value="Unassembled WGS sequence"/>
</dbReference>
<keyword evidence="2" id="KW-1185">Reference proteome</keyword>
<comment type="caution">
    <text evidence="1">The sequence shown here is derived from an EMBL/GenBank/DDBJ whole genome shotgun (WGS) entry which is preliminary data.</text>
</comment>
<protein>
    <submittedName>
        <fullName evidence="1">Uncharacterized protein</fullName>
    </submittedName>
</protein>
<evidence type="ECO:0000313" key="1">
    <source>
        <dbReference type="EMBL" id="CAI8004480.1"/>
    </source>
</evidence>
<reference evidence="1" key="1">
    <citation type="submission" date="2023-03" db="EMBL/GenBank/DDBJ databases">
        <authorList>
            <person name="Steffen K."/>
            <person name="Cardenas P."/>
        </authorList>
    </citation>
    <scope>NUCLEOTIDE SEQUENCE</scope>
</reference>
<name>A0AA35R4Z9_GEOBA</name>